<keyword evidence="8" id="KW-1185">Reference proteome</keyword>
<evidence type="ECO:0000256" key="3">
    <source>
        <dbReference type="ARBA" id="ARBA00022679"/>
    </source>
</evidence>
<dbReference type="GO" id="GO:0000045">
    <property type="term" value="P:autophagosome assembly"/>
    <property type="evidence" value="ECO:0007669"/>
    <property type="project" value="TreeGrafter"/>
</dbReference>
<evidence type="ECO:0000256" key="5">
    <source>
        <dbReference type="ARBA" id="ARBA00023006"/>
    </source>
</evidence>
<organism evidence="7 8">
    <name type="scientific">Cymbomonas tetramitiformis</name>
    <dbReference type="NCBI Taxonomy" id="36881"/>
    <lineage>
        <taxon>Eukaryota</taxon>
        <taxon>Viridiplantae</taxon>
        <taxon>Chlorophyta</taxon>
        <taxon>Pyramimonadophyceae</taxon>
        <taxon>Pyramimonadales</taxon>
        <taxon>Pyramimonadaceae</taxon>
        <taxon>Cymbomonas</taxon>
    </lineage>
</organism>
<comment type="caution">
    <text evidence="7">The sequence shown here is derived from an EMBL/GenBank/DDBJ whole genome shotgun (WGS) entry which is preliminary data.</text>
</comment>
<protein>
    <recommendedName>
        <fullName evidence="2">Ubiquitin-like-conjugating enzyme ATG10</fullName>
    </recommendedName>
    <alternativeName>
        <fullName evidence="6">Autophagy-related protein 10</fullName>
    </alternativeName>
</protein>
<evidence type="ECO:0000313" key="8">
    <source>
        <dbReference type="Proteomes" id="UP001190700"/>
    </source>
</evidence>
<name>A0AAE0F1L6_9CHLO</name>
<evidence type="ECO:0000256" key="2">
    <source>
        <dbReference type="ARBA" id="ARBA00021099"/>
    </source>
</evidence>
<dbReference type="GO" id="GO:0005829">
    <property type="term" value="C:cytosol"/>
    <property type="evidence" value="ECO:0007669"/>
    <property type="project" value="TreeGrafter"/>
</dbReference>
<proteinExistence type="inferred from homology"/>
<evidence type="ECO:0000256" key="6">
    <source>
        <dbReference type="ARBA" id="ARBA00029833"/>
    </source>
</evidence>
<gene>
    <name evidence="7" type="ORF">CYMTET_42067</name>
</gene>
<dbReference type="Pfam" id="PF03987">
    <property type="entry name" value="Autophagy_act_C"/>
    <property type="match status" value="1"/>
</dbReference>
<evidence type="ECO:0000256" key="1">
    <source>
        <dbReference type="ARBA" id="ARBA00005696"/>
    </source>
</evidence>
<dbReference type="Proteomes" id="UP001190700">
    <property type="component" value="Unassembled WGS sequence"/>
</dbReference>
<dbReference type="Gene3D" id="3.30.1460.50">
    <property type="match status" value="1"/>
</dbReference>
<evidence type="ECO:0000313" key="7">
    <source>
        <dbReference type="EMBL" id="KAK3248468.1"/>
    </source>
</evidence>
<evidence type="ECO:0000256" key="4">
    <source>
        <dbReference type="ARBA" id="ARBA00022786"/>
    </source>
</evidence>
<dbReference type="GO" id="GO:0032446">
    <property type="term" value="P:protein modification by small protein conjugation"/>
    <property type="evidence" value="ECO:0007669"/>
    <property type="project" value="TreeGrafter"/>
</dbReference>
<dbReference type="PANTHER" id="PTHR14957">
    <property type="entry name" value="UBIQUITIN-LIKE-CONJUGATING ENZYME ATG10"/>
    <property type="match status" value="1"/>
</dbReference>
<comment type="similarity">
    <text evidence="1">Belongs to the ATG10 family.</text>
</comment>
<sequence>METDGTLLGPSTFEECCALFAEAWENTNAGDGSVWSWLTPSRRNGEEHLAAGFLVLERFPIFSSQTDGANRDESLSWEREQEGLLEEYPPLSSRTLQEDSAVDALAASAHDPQRSLKFLDLHIVYSPSYRVPVLYLRCYRSDGKELSWDDFDGILPSKQEKKSQTLETFMSQEEHPHLRRPWFAIHPCQTAELLCLMHQQAEGNFTNNAQELLSTSCPQSSYISSHKTAVGNRRSTLLRYMLGWFSVVGAAVGVKLPLEVFRQI</sequence>
<dbReference type="GO" id="GO:0000422">
    <property type="term" value="P:autophagy of mitochondrion"/>
    <property type="evidence" value="ECO:0007669"/>
    <property type="project" value="TreeGrafter"/>
</dbReference>
<dbReference type="GO" id="GO:0061651">
    <property type="term" value="F:Atg12 conjugating enzyme activity"/>
    <property type="evidence" value="ECO:0007669"/>
    <property type="project" value="TreeGrafter"/>
</dbReference>
<dbReference type="EMBL" id="LGRX02028052">
    <property type="protein sequence ID" value="KAK3248468.1"/>
    <property type="molecule type" value="Genomic_DNA"/>
</dbReference>
<accession>A0AAE0F1L6</accession>
<keyword evidence="3" id="KW-0808">Transferase</keyword>
<dbReference type="PANTHER" id="PTHR14957:SF1">
    <property type="entry name" value="UBIQUITIN-LIKE-CONJUGATING ENZYME ATG10"/>
    <property type="match status" value="1"/>
</dbReference>
<keyword evidence="4" id="KW-0833">Ubl conjugation pathway</keyword>
<keyword evidence="5" id="KW-0072">Autophagy</keyword>
<reference evidence="7 8" key="1">
    <citation type="journal article" date="2015" name="Genome Biol. Evol.">
        <title>Comparative Genomics of a Bacterivorous Green Alga Reveals Evolutionary Causalities and Consequences of Phago-Mixotrophic Mode of Nutrition.</title>
        <authorList>
            <person name="Burns J.A."/>
            <person name="Paasch A."/>
            <person name="Narechania A."/>
            <person name="Kim E."/>
        </authorList>
    </citation>
    <scope>NUCLEOTIDE SEQUENCE [LARGE SCALE GENOMIC DNA]</scope>
    <source>
        <strain evidence="7 8">PLY_AMNH</strain>
    </source>
</reference>
<dbReference type="InterPro" id="IPR007135">
    <property type="entry name" value="Atg3/Atg10"/>
</dbReference>
<dbReference type="AlphaFoldDB" id="A0AAE0F1L6"/>